<name>A0ABU5SA00_9BACT</name>
<evidence type="ECO:0000313" key="2">
    <source>
        <dbReference type="Proteomes" id="UP001303899"/>
    </source>
</evidence>
<organism evidence="1 2">
    <name type="scientific">Arcicella gelida</name>
    <dbReference type="NCBI Taxonomy" id="2984195"/>
    <lineage>
        <taxon>Bacteria</taxon>
        <taxon>Pseudomonadati</taxon>
        <taxon>Bacteroidota</taxon>
        <taxon>Cytophagia</taxon>
        <taxon>Cytophagales</taxon>
        <taxon>Flectobacillaceae</taxon>
        <taxon>Arcicella</taxon>
    </lineage>
</organism>
<dbReference type="Proteomes" id="UP001303899">
    <property type="component" value="Unassembled WGS sequence"/>
</dbReference>
<proteinExistence type="predicted"/>
<comment type="caution">
    <text evidence="1">The sequence shown here is derived from an EMBL/GenBank/DDBJ whole genome shotgun (WGS) entry which is preliminary data.</text>
</comment>
<keyword evidence="2" id="KW-1185">Reference proteome</keyword>
<evidence type="ECO:0008006" key="3">
    <source>
        <dbReference type="Google" id="ProtNLM"/>
    </source>
</evidence>
<accession>A0ABU5SA00</accession>
<reference evidence="1 2" key="1">
    <citation type="submission" date="2023-12" db="EMBL/GenBank/DDBJ databases">
        <title>Novel species of the genus Arcicella isolated from rivers.</title>
        <authorList>
            <person name="Lu H."/>
        </authorList>
    </citation>
    <scope>NUCLEOTIDE SEQUENCE [LARGE SCALE GENOMIC DNA]</scope>
    <source>
        <strain evidence="1 2">DC2W</strain>
    </source>
</reference>
<dbReference type="RefSeq" id="WP_323698712.1">
    <property type="nucleotide sequence ID" value="NZ_JAYGIL010000033.1"/>
</dbReference>
<protein>
    <recommendedName>
        <fullName evidence="3">NERD domain-containing protein</fullName>
    </recommendedName>
</protein>
<gene>
    <name evidence="1" type="ORF">VB776_20360</name>
</gene>
<evidence type="ECO:0000313" key="1">
    <source>
        <dbReference type="EMBL" id="MEA5405302.1"/>
    </source>
</evidence>
<dbReference type="EMBL" id="JAYGIL010000033">
    <property type="protein sequence ID" value="MEA5405302.1"/>
    <property type="molecule type" value="Genomic_DNA"/>
</dbReference>
<sequence>MSIDLTQKSQELKDFVSQFETTMFLGDISSLMQFIRFDSPTNSLKGLSSPQRQLLYLAGLNVTSEIPAAGLKAKYSDEDLDHMKVLLNGIENGYTEFFYPRPADVVDEDWKMRRMIAMPTFLGYFNHGLLNYEEQIIERVQEYFTPFNEEIKNHFKLEVQDFINIYNYIDKLPNEFLNQKINKKEGQQTWEEFCDEMKEKDLMPMEWQEHLPQHLQDLFDWMYDKGKMYRYSKQQLVDNFGIDKAEAFLNTFTSKREKTGFLYYTESNIIHSRPIFKVSDDEFQLVEAHQLIQAVYNALFEFCTQATFREKFYAVRGKKLEIKIENVFQRFFKGKAFIYKSFFTQDGHEQDLLFLIDGMALIVEAKASKRDEPRREPDKAYPLIQSNFEETIQKGYDQAYRVKSKFISKEALNIYSDEKLKKHVIDIRTKNYHSAFSIIVTLERFGQIQTDLSSLLEIYDDDEFPWSVCIDDLEIFLLQLEKLGKNKSQLMAFLNLREKLHGKLITADELEVCGAFINEKITTKELNSDATVFALTPDLTDIFDQTYQTKGLGFENEKNLKIKTSGKYLPIGGI</sequence>